<reference evidence="2" key="1">
    <citation type="submission" date="2023-08" db="EMBL/GenBank/DDBJ databases">
        <title>Black Yeasts Isolated from many extreme environments.</title>
        <authorList>
            <person name="Coleine C."/>
            <person name="Stajich J.E."/>
            <person name="Selbmann L."/>
        </authorList>
    </citation>
    <scope>NUCLEOTIDE SEQUENCE</scope>
    <source>
        <strain evidence="2">CCFEE 5810</strain>
    </source>
</reference>
<dbReference type="AlphaFoldDB" id="A0AAN7W7T0"/>
<evidence type="ECO:0000313" key="2">
    <source>
        <dbReference type="EMBL" id="KAK5691976.1"/>
    </source>
</evidence>
<dbReference type="Proteomes" id="UP001310594">
    <property type="component" value="Unassembled WGS sequence"/>
</dbReference>
<dbReference type="PROSITE" id="PS50097">
    <property type="entry name" value="BTB"/>
    <property type="match status" value="1"/>
</dbReference>
<dbReference type="EMBL" id="JAVRQU010000020">
    <property type="protein sequence ID" value="KAK5691976.1"/>
    <property type="molecule type" value="Genomic_DNA"/>
</dbReference>
<evidence type="ECO:0000259" key="1">
    <source>
        <dbReference type="PROSITE" id="PS50097"/>
    </source>
</evidence>
<dbReference type="Pfam" id="PF00651">
    <property type="entry name" value="BTB"/>
    <property type="match status" value="1"/>
</dbReference>
<protein>
    <recommendedName>
        <fullName evidence="1">BTB domain-containing protein</fullName>
    </recommendedName>
</protein>
<dbReference type="InterPro" id="IPR011333">
    <property type="entry name" value="SKP1/BTB/POZ_sf"/>
</dbReference>
<dbReference type="SMART" id="SM00225">
    <property type="entry name" value="BTB"/>
    <property type="match status" value="2"/>
</dbReference>
<comment type="caution">
    <text evidence="2">The sequence shown here is derived from an EMBL/GenBank/DDBJ whole genome shotgun (WGS) entry which is preliminary data.</text>
</comment>
<dbReference type="InterPro" id="IPR000210">
    <property type="entry name" value="BTB/POZ_dom"/>
</dbReference>
<gene>
    <name evidence="2" type="ORF">LTR97_011147</name>
</gene>
<organism evidence="2 3">
    <name type="scientific">Elasticomyces elasticus</name>
    <dbReference type="NCBI Taxonomy" id="574655"/>
    <lineage>
        <taxon>Eukaryota</taxon>
        <taxon>Fungi</taxon>
        <taxon>Dikarya</taxon>
        <taxon>Ascomycota</taxon>
        <taxon>Pezizomycotina</taxon>
        <taxon>Dothideomycetes</taxon>
        <taxon>Dothideomycetidae</taxon>
        <taxon>Mycosphaerellales</taxon>
        <taxon>Teratosphaeriaceae</taxon>
        <taxon>Elasticomyces</taxon>
    </lineage>
</organism>
<dbReference type="SUPFAM" id="SSF54695">
    <property type="entry name" value="POZ domain"/>
    <property type="match status" value="2"/>
</dbReference>
<dbReference type="CDD" id="cd18186">
    <property type="entry name" value="BTB_POZ_ZBTB_KLHL-like"/>
    <property type="match status" value="1"/>
</dbReference>
<feature type="domain" description="BTB" evidence="1">
    <location>
        <begin position="311"/>
        <end position="382"/>
    </location>
</feature>
<name>A0AAN7W7T0_9PEZI</name>
<dbReference type="Gene3D" id="3.30.710.10">
    <property type="entry name" value="Potassium Channel Kv1.1, Chain A"/>
    <property type="match status" value="2"/>
</dbReference>
<sequence>MTSNSRPALTQIARVNGGAQKRYSSDMDASEAAHPVKKKTKRFRASYTDTVNILVGEEETLFNVHIDTITFKSQFLTTACKKHWLKDDKTIRLPDIEADIFKLYAHWAYTDEIEFDILDDDEDDSGPPIRRGPLNRTPKAELDKKLSERHQYSLRLIDLHIAADFLGDELLKCRMIDHFTVLSEKHRLQHLDEILTRVWVSTTPHSGLRKLLLDYVLATHTEYKAWAWTRSIPGEFYYDLAQGFLRSPHVTLGLAPRHTITHHRYGEDKSVWHEAQGLRDARGSLKTLPVDSIIITSRGACLLTTYRPSFTDTITVLAGEDETTFTIHKDTICQRSTYFRSACKPEWQDGQADKSIPLPGVQPGTFKLYAHWAYTGEIDLGVIDIKQEDGDSADEARSVIESEKQREDWYQRARRLMELHVAADFLGDDKLKERTIDTLTSLVGHRRRMHGIAKLLPYVWNETSSGSGLRVLLMDYVMTLHDGATFIKSIQQRLPAEFFTDLALAQLASYPGGRKDRMPLPARRRAYYDNR</sequence>
<accession>A0AAN7W7T0</accession>
<evidence type="ECO:0000313" key="3">
    <source>
        <dbReference type="Proteomes" id="UP001310594"/>
    </source>
</evidence>
<dbReference type="PANTHER" id="PTHR47843:SF2">
    <property type="entry name" value="BTB DOMAIN-CONTAINING PROTEIN"/>
    <property type="match status" value="1"/>
</dbReference>
<dbReference type="PANTHER" id="PTHR47843">
    <property type="entry name" value="BTB DOMAIN-CONTAINING PROTEIN-RELATED"/>
    <property type="match status" value="1"/>
</dbReference>
<proteinExistence type="predicted"/>